<dbReference type="KEGG" id="fln:FLA_2726"/>
<evidence type="ECO:0000313" key="2">
    <source>
        <dbReference type="EMBL" id="SIT27957.1"/>
    </source>
</evidence>
<keyword evidence="3" id="KW-1185">Reference proteome</keyword>
<accession>A0A173MGT1</accession>
<feature type="transmembrane region" description="Helical" evidence="1">
    <location>
        <begin position="20"/>
        <end position="43"/>
    </location>
</feature>
<proteinExistence type="predicted"/>
<keyword evidence="1" id="KW-0812">Transmembrane</keyword>
<dbReference type="OrthoDB" id="676548at2"/>
<feature type="transmembrane region" description="Helical" evidence="1">
    <location>
        <begin position="64"/>
        <end position="85"/>
    </location>
</feature>
<organism evidence="2 3">
    <name type="scientific">Filimonas lacunae</name>
    <dbReference type="NCBI Taxonomy" id="477680"/>
    <lineage>
        <taxon>Bacteria</taxon>
        <taxon>Pseudomonadati</taxon>
        <taxon>Bacteroidota</taxon>
        <taxon>Chitinophagia</taxon>
        <taxon>Chitinophagales</taxon>
        <taxon>Chitinophagaceae</taxon>
        <taxon>Filimonas</taxon>
    </lineage>
</organism>
<gene>
    <name evidence="2" type="ORF">SAMN05421788_107361</name>
</gene>
<protein>
    <submittedName>
        <fullName evidence="2">Uncharacterized protein</fullName>
    </submittedName>
</protein>
<keyword evidence="1" id="KW-1133">Transmembrane helix</keyword>
<dbReference type="Proteomes" id="UP000186917">
    <property type="component" value="Unassembled WGS sequence"/>
</dbReference>
<name>A0A173MGT1_9BACT</name>
<evidence type="ECO:0000256" key="1">
    <source>
        <dbReference type="SAM" id="Phobius"/>
    </source>
</evidence>
<dbReference type="AlphaFoldDB" id="A0A173MGT1"/>
<reference evidence="3" key="1">
    <citation type="submission" date="2017-01" db="EMBL/GenBank/DDBJ databases">
        <authorList>
            <person name="Varghese N."/>
            <person name="Submissions S."/>
        </authorList>
    </citation>
    <scope>NUCLEOTIDE SEQUENCE [LARGE SCALE GENOMIC DNA]</scope>
    <source>
        <strain evidence="3">DSM 21054</strain>
    </source>
</reference>
<dbReference type="EMBL" id="FTOR01000007">
    <property type="protein sequence ID" value="SIT27957.1"/>
    <property type="molecule type" value="Genomic_DNA"/>
</dbReference>
<dbReference type="RefSeq" id="WP_076381011.1">
    <property type="nucleotide sequence ID" value="NZ_AP017422.1"/>
</dbReference>
<keyword evidence="1" id="KW-0472">Membrane</keyword>
<evidence type="ECO:0000313" key="3">
    <source>
        <dbReference type="Proteomes" id="UP000186917"/>
    </source>
</evidence>
<sequence length="283" mass="32576">MEAVTDFFKELRSRFTNPLFSSFLFAWAIFNWRVVLGIIRYPSKELERAGYDTYIELVTKNSDCWNMLFGPIISAILYVMFFPIIRNGISAWQAFCVAWGTDWQVAISKDSVVPIDIYLKRTKETDILKGQLQEILAKENSTLDENLLLNTEIVKVRAELEEKAMRLKFIDELSQITFFEGDWLVVHRLNENKLESQMVSINSGNMNLSSSNAIGSIKSLYYNTVNRILLMDIEILEQGDESTYGSPIRRKEYFSFSPTNTVPFALKAINSNSSIVELRRLAN</sequence>